<dbReference type="AlphaFoldDB" id="A0A1N5UV74"/>
<dbReference type="EMBL" id="LT671858">
    <property type="protein sequence ID" value="SIM64416.1"/>
    <property type="molecule type" value="Genomic_DNA"/>
</dbReference>
<evidence type="ECO:0000313" key="1">
    <source>
        <dbReference type="EMBL" id="SIM64416.1"/>
    </source>
</evidence>
<dbReference type="RefSeq" id="WP_148689815.1">
    <property type="nucleotide sequence ID" value="NZ_LT671858.1"/>
</dbReference>
<sequence>MMNAIKILLPVVLVSILIPLIPITGEINSHNIKSPEQQVTNSNTLKNIYIYNNFTINTTNQNIAKSYMLIFEGQKHIFLQIRTNLSFENEIIVTKGTNLTIETPSAGYEVGICNSDFLFNGSLSFDGDRVQVSDSIIGNNLSHIRMYYAKDMMVFRNSTFRNLNSSKVVYRNVDSLRQSSQPISAAGSFTYSYIQNTTHKFPISEIKFKGNFSYNGSGIYLGMAFTFGCNSISNKINITAGNGNFESAIYMVHPVYLKSICNDDKIVNISMPYGSNLTIWKSSICFISNSTFNITGFSTNYIVLNDTHLVTLNSSFSANSLPFTNSGFYNLKKEGFLLNNGSELIMIGSYFSGNNLSSESPVITTDNSLFYFLPLLSVTYSMYHKIIYYRPVGIYPAGTVKQDFNLSCILDSNTYSYGTNTSIIIPAYKQGSNKCMNSIFSFTMFNKTQYFSISSNDIFKLGSYTYTKTYYDIPYVNVKTEISYNNSSIFLNISANESIYKPINVTYITKLSYDNSTEISKYDLKITSEKNYSYAFNIPRKRSLYYENIEVNSELRYFNTVKNVTEYYMKVFTIPPLFSVFILKSVNLSYGSNFSVYIGSHLYQSSNGIIEFRNVKQCLNVLTMNSGFMAPEEKNITVHPGLNYIKYKIESGKVVFTGTLSEKLIISVGNTNYEYSNGLSITLTYGNHTIMLNNSGKVTFMDIFVHSNMTSIYLYQRNLKPPIDWSAEVLPILLSSLAISAIYNISRKKLRRICPVCMQEVTFDRKHSHE</sequence>
<reference evidence="1 2" key="1">
    <citation type="submission" date="2016-04" db="EMBL/GenBank/DDBJ databases">
        <authorList>
            <person name="Evans L.H."/>
            <person name="Alamgir A."/>
            <person name="Owens N."/>
            <person name="Weber N.D."/>
            <person name="Virtaneva K."/>
            <person name="Barbian K."/>
            <person name="Babar A."/>
            <person name="Rosenke K."/>
        </authorList>
    </citation>
    <scope>NUCLEOTIDE SEQUENCE [LARGE SCALE GENOMIC DNA]</scope>
    <source>
        <strain evidence="2">S5(T) (JCM 30642 \VKM B-2941)</strain>
    </source>
</reference>
<gene>
    <name evidence="1" type="ORF">CSP5_1119</name>
</gene>
<dbReference type="GeneID" id="41588378"/>
<organism evidence="1 2">
    <name type="scientific">Cuniculiplasma divulgatum</name>
    <dbReference type="NCBI Taxonomy" id="1673428"/>
    <lineage>
        <taxon>Archaea</taxon>
        <taxon>Methanobacteriati</taxon>
        <taxon>Thermoplasmatota</taxon>
        <taxon>Thermoplasmata</taxon>
        <taxon>Thermoplasmatales</taxon>
        <taxon>Cuniculiplasmataceae</taxon>
        <taxon>Cuniculiplasma</taxon>
    </lineage>
</organism>
<protein>
    <submittedName>
        <fullName evidence="1">Cell surface protein</fullName>
    </submittedName>
</protein>
<proteinExistence type="predicted"/>
<evidence type="ECO:0000313" key="2">
    <source>
        <dbReference type="Proteomes" id="UP000195607"/>
    </source>
</evidence>
<dbReference type="Proteomes" id="UP000195607">
    <property type="component" value="Chromosome I"/>
</dbReference>
<accession>A0A1N5UV74</accession>
<name>A0A1N5UV74_9ARCH</name>